<dbReference type="KEGG" id="rpe:RPE_3337"/>
<keyword evidence="3" id="KW-0862">Zinc</keyword>
<name>Q07LB5_RHOP5</name>
<reference evidence="5" key="1">
    <citation type="submission" date="2006-09" db="EMBL/GenBank/DDBJ databases">
        <title>Complete sequence of Rhodopseudomonas palustris BisA53.</title>
        <authorList>
            <consortium name="US DOE Joint Genome Institute"/>
            <person name="Copeland A."/>
            <person name="Lucas S."/>
            <person name="Lapidus A."/>
            <person name="Barry K."/>
            <person name="Detter J.C."/>
            <person name="Glavina del Rio T."/>
            <person name="Hammon N."/>
            <person name="Israni S."/>
            <person name="Dalin E."/>
            <person name="Tice H."/>
            <person name="Pitluck S."/>
            <person name="Chain P."/>
            <person name="Malfatti S."/>
            <person name="Shin M."/>
            <person name="Vergez L."/>
            <person name="Schmutz J."/>
            <person name="Larimer F."/>
            <person name="Land M."/>
            <person name="Hauser L."/>
            <person name="Pelletier D.A."/>
            <person name="Kyrpides N."/>
            <person name="Kim E."/>
            <person name="Harwood C.S."/>
            <person name="Oda Y."/>
            <person name="Richardson P."/>
        </authorList>
    </citation>
    <scope>NUCLEOTIDE SEQUENCE [LARGE SCALE GENOMIC DNA]</scope>
    <source>
        <strain evidence="5">BisA53</strain>
    </source>
</reference>
<gene>
    <name evidence="5" type="ordered locus">RPE_3337</name>
</gene>
<dbReference type="EMBL" id="CP000463">
    <property type="protein sequence ID" value="ABJ07269.1"/>
    <property type="molecule type" value="Genomic_DNA"/>
</dbReference>
<accession>Q07LB5</accession>
<dbReference type="GO" id="GO:0016846">
    <property type="term" value="F:carbon-sulfur lyase activity"/>
    <property type="evidence" value="ECO:0007669"/>
    <property type="project" value="InterPro"/>
</dbReference>
<dbReference type="Gene3D" id="3.90.1590.10">
    <property type="entry name" value="glutathione-dependent formaldehyde- activating enzyme (gfa)"/>
    <property type="match status" value="1"/>
</dbReference>
<dbReference type="Pfam" id="PF04828">
    <property type="entry name" value="GFA"/>
    <property type="match status" value="1"/>
</dbReference>
<evidence type="ECO:0000259" key="4">
    <source>
        <dbReference type="Pfam" id="PF04828"/>
    </source>
</evidence>
<evidence type="ECO:0000256" key="3">
    <source>
        <dbReference type="ARBA" id="ARBA00022833"/>
    </source>
</evidence>
<dbReference type="eggNOG" id="COG3791">
    <property type="taxonomic scope" value="Bacteria"/>
</dbReference>
<proteinExistence type="inferred from homology"/>
<dbReference type="InterPro" id="IPR011057">
    <property type="entry name" value="Mss4-like_sf"/>
</dbReference>
<evidence type="ECO:0000256" key="2">
    <source>
        <dbReference type="ARBA" id="ARBA00022723"/>
    </source>
</evidence>
<comment type="similarity">
    <text evidence="1">Belongs to the Gfa family.</text>
</comment>
<sequence>MNHLIAPIRYSSCVCGRVRCRAIGTPILSAVCYCDDCQEGARHIEALPNAASFRDADGGTPLLTYRDDRFTCLAGADLLVGYRIKENAPTRRMVASCCNSAMYLKYQPGFWVSAYRARFAGEVPPLEMRTQVQHRRADADLPRDVPCYPGFPMRLFAKIFTARISMFLGR</sequence>
<evidence type="ECO:0000256" key="1">
    <source>
        <dbReference type="ARBA" id="ARBA00005495"/>
    </source>
</evidence>
<dbReference type="SUPFAM" id="SSF51316">
    <property type="entry name" value="Mss4-like"/>
    <property type="match status" value="1"/>
</dbReference>
<evidence type="ECO:0000313" key="5">
    <source>
        <dbReference type="EMBL" id="ABJ07269.1"/>
    </source>
</evidence>
<organism evidence="5">
    <name type="scientific">Rhodopseudomonas palustris (strain BisA53)</name>
    <dbReference type="NCBI Taxonomy" id="316055"/>
    <lineage>
        <taxon>Bacteria</taxon>
        <taxon>Pseudomonadati</taxon>
        <taxon>Pseudomonadota</taxon>
        <taxon>Alphaproteobacteria</taxon>
        <taxon>Hyphomicrobiales</taxon>
        <taxon>Nitrobacteraceae</taxon>
        <taxon>Rhodopseudomonas</taxon>
    </lineage>
</organism>
<protein>
    <recommendedName>
        <fullName evidence="4">CENP-V/GFA domain-containing protein</fullName>
    </recommendedName>
</protein>
<dbReference type="STRING" id="316055.RPE_3337"/>
<dbReference type="InterPro" id="IPR006913">
    <property type="entry name" value="CENP-V/GFA"/>
</dbReference>
<keyword evidence="2" id="KW-0479">Metal-binding</keyword>
<dbReference type="OrthoDB" id="7268727at2"/>
<dbReference type="HOGENOM" id="CLU_136146_0_0_5"/>
<feature type="domain" description="CENP-V/GFA" evidence="4">
    <location>
        <begin position="11"/>
        <end position="41"/>
    </location>
</feature>
<dbReference type="GO" id="GO:0046872">
    <property type="term" value="F:metal ion binding"/>
    <property type="evidence" value="ECO:0007669"/>
    <property type="project" value="UniProtKB-KW"/>
</dbReference>
<dbReference type="AlphaFoldDB" id="Q07LB5"/>